<dbReference type="InterPro" id="IPR022742">
    <property type="entry name" value="Hydrolase_4"/>
</dbReference>
<name>A0A2N7TJD8_9GAMM</name>
<comment type="caution">
    <text evidence="2">The sequence shown here is derived from an EMBL/GenBank/DDBJ whole genome shotgun (WGS) entry which is preliminary data.</text>
</comment>
<dbReference type="InterPro" id="IPR029058">
    <property type="entry name" value="AB_hydrolase_fold"/>
</dbReference>
<reference evidence="2 3" key="1">
    <citation type="submission" date="2018-01" db="EMBL/GenBank/DDBJ databases">
        <title>Halomonas endophytica sp. nov., isolated from storage liquid in the stems of Populus euphratica.</title>
        <authorList>
            <person name="Chen C."/>
        </authorList>
    </citation>
    <scope>NUCLEOTIDE SEQUENCE [LARGE SCALE GENOMIC DNA]</scope>
    <source>
        <strain evidence="2 3">DSM 26881</strain>
    </source>
</reference>
<evidence type="ECO:0000313" key="2">
    <source>
        <dbReference type="EMBL" id="PMR68306.1"/>
    </source>
</evidence>
<gene>
    <name evidence="2" type="ORF">C1H66_15885</name>
</gene>
<dbReference type="EMBL" id="PNRE01000070">
    <property type="protein sequence ID" value="PMR68306.1"/>
    <property type="molecule type" value="Genomic_DNA"/>
</dbReference>
<dbReference type="Pfam" id="PF12146">
    <property type="entry name" value="Hydrolase_4"/>
    <property type="match status" value="1"/>
</dbReference>
<evidence type="ECO:0000259" key="1">
    <source>
        <dbReference type="Pfam" id="PF12146"/>
    </source>
</evidence>
<dbReference type="SUPFAM" id="SSF53474">
    <property type="entry name" value="alpha/beta-Hydrolases"/>
    <property type="match status" value="1"/>
</dbReference>
<dbReference type="PANTHER" id="PTHR12277:SF81">
    <property type="entry name" value="PROTEIN ABHD13"/>
    <property type="match status" value="1"/>
</dbReference>
<proteinExistence type="predicted"/>
<dbReference type="OrthoDB" id="9798884at2"/>
<organism evidence="2 3">
    <name type="scientific">Halomonas heilongjiangensis</name>
    <dbReference type="NCBI Taxonomy" id="1387883"/>
    <lineage>
        <taxon>Bacteria</taxon>
        <taxon>Pseudomonadati</taxon>
        <taxon>Pseudomonadota</taxon>
        <taxon>Gammaproteobacteria</taxon>
        <taxon>Oceanospirillales</taxon>
        <taxon>Halomonadaceae</taxon>
        <taxon>Halomonas</taxon>
    </lineage>
</organism>
<feature type="domain" description="Serine aminopeptidase S33" evidence="1">
    <location>
        <begin position="112"/>
        <end position="213"/>
    </location>
</feature>
<dbReference type="PANTHER" id="PTHR12277">
    <property type="entry name" value="ALPHA/BETA HYDROLASE DOMAIN-CONTAINING PROTEIN"/>
    <property type="match status" value="1"/>
</dbReference>
<keyword evidence="3" id="KW-1185">Reference proteome</keyword>
<accession>A0A2N7TJD8</accession>
<sequence length="299" mass="33626">MDRHPGLKAVCTLPYCRHRKRVDRVTMLRMLLVIVITALAGHSPAVARETTVCGPVQERFFFWQWSRVAPSPDPTRVAGLEHVEATTFVTGDGKRLAGYRYAAHGNLSVEGEPRGYLLMAMGNAMVADMMIRHLADFAAAGYDSYVFDYRGYGDSEGRRRINAIIEDYREIVDAMNARYPHGLLYGTSLGGAVLMNVIGRGGAYERAVIDSSPSRFSPYGCPRRIDPLEHLPDDASRLLVITGQRDSVLDDDMTRDLRLEAERRGATVIHGEAYDHPFMDRHEAHHQRMARIHRFLLGE</sequence>
<dbReference type="Proteomes" id="UP000235346">
    <property type="component" value="Unassembled WGS sequence"/>
</dbReference>
<evidence type="ECO:0000313" key="3">
    <source>
        <dbReference type="Proteomes" id="UP000235346"/>
    </source>
</evidence>
<protein>
    <recommendedName>
        <fullName evidence="1">Serine aminopeptidase S33 domain-containing protein</fullName>
    </recommendedName>
</protein>
<dbReference type="Gene3D" id="3.40.50.1820">
    <property type="entry name" value="alpha/beta hydrolase"/>
    <property type="match status" value="1"/>
</dbReference>
<dbReference type="AlphaFoldDB" id="A0A2N7TJD8"/>